<protein>
    <submittedName>
        <fullName evidence="2">Uncharacterized protein</fullName>
    </submittedName>
</protein>
<evidence type="ECO:0000313" key="3">
    <source>
        <dbReference type="Proteomes" id="UP001174909"/>
    </source>
</evidence>
<feature type="region of interest" description="Disordered" evidence="1">
    <location>
        <begin position="1"/>
        <end position="47"/>
    </location>
</feature>
<feature type="region of interest" description="Disordered" evidence="1">
    <location>
        <begin position="258"/>
        <end position="295"/>
    </location>
</feature>
<feature type="region of interest" description="Disordered" evidence="1">
    <location>
        <begin position="178"/>
        <end position="197"/>
    </location>
</feature>
<organism evidence="2 3">
    <name type="scientific">Geodia barretti</name>
    <name type="common">Barrett's horny sponge</name>
    <dbReference type="NCBI Taxonomy" id="519541"/>
    <lineage>
        <taxon>Eukaryota</taxon>
        <taxon>Metazoa</taxon>
        <taxon>Porifera</taxon>
        <taxon>Demospongiae</taxon>
        <taxon>Heteroscleromorpha</taxon>
        <taxon>Tetractinellida</taxon>
        <taxon>Astrophorina</taxon>
        <taxon>Geodiidae</taxon>
        <taxon>Geodia</taxon>
    </lineage>
</organism>
<name>A0AA35S3V4_GEOBA</name>
<accession>A0AA35S3V4</accession>
<keyword evidence="3" id="KW-1185">Reference proteome</keyword>
<gene>
    <name evidence="2" type="ORF">GBAR_LOCUS13022</name>
</gene>
<proteinExistence type="predicted"/>
<evidence type="ECO:0000256" key="1">
    <source>
        <dbReference type="SAM" id="MobiDB-lite"/>
    </source>
</evidence>
<feature type="region of interest" description="Disordered" evidence="1">
    <location>
        <begin position="112"/>
        <end position="134"/>
    </location>
</feature>
<evidence type="ECO:0000313" key="2">
    <source>
        <dbReference type="EMBL" id="CAI8022143.1"/>
    </source>
</evidence>
<feature type="compositionally biased region" description="Low complexity" evidence="1">
    <location>
        <begin position="262"/>
        <end position="295"/>
    </location>
</feature>
<reference evidence="2" key="1">
    <citation type="submission" date="2023-03" db="EMBL/GenBank/DDBJ databases">
        <authorList>
            <person name="Steffen K."/>
            <person name="Cardenas P."/>
        </authorList>
    </citation>
    <scope>NUCLEOTIDE SEQUENCE</scope>
</reference>
<dbReference type="EMBL" id="CASHTH010001939">
    <property type="protein sequence ID" value="CAI8022143.1"/>
    <property type="molecule type" value="Genomic_DNA"/>
</dbReference>
<comment type="caution">
    <text evidence="2">The sequence shown here is derived from an EMBL/GenBank/DDBJ whole genome shotgun (WGS) entry which is preliminary data.</text>
</comment>
<dbReference type="AlphaFoldDB" id="A0AA35S3V4"/>
<dbReference type="Proteomes" id="UP001174909">
    <property type="component" value="Unassembled WGS sequence"/>
</dbReference>
<sequence length="295" mass="31287">MDLDMIQDLLGGSNLPPPPSVQDLLGDVMAHVPSSPSPPPQSPSYLHLSAEHSYSKGAMNEGAAAEQAEPMELGAAHTPGSQTLAQLSSTSDCYEAFLLNLLRVYTQNKIDSRANPDSASQTSATVSSPTGANGSGATVIDSIYPEAINALSHEQVQSLVTSNSTNYDVIHQILAYRQKSEGGGGEEKNGGESGVGGSTLQQLQALQLTPDQLKQIQLQMEELIRTKQIVLPADLSVEQQQQLLQSLILKHVHSQHQQFLGSPATTQQTAPTATQPSQQPSSTYPPNTSSTNTIP</sequence>